<keyword evidence="2" id="KW-1185">Reference proteome</keyword>
<protein>
    <submittedName>
        <fullName evidence="1">Uncharacterized protein</fullName>
    </submittedName>
</protein>
<evidence type="ECO:0000313" key="2">
    <source>
        <dbReference type="Proteomes" id="UP000479190"/>
    </source>
</evidence>
<gene>
    <name evidence="1" type="ORF">TBRA_LOCUS12233</name>
</gene>
<accession>A0A6H5ISY9</accession>
<proteinExistence type="predicted"/>
<sequence length="93" mass="10734">MQEPKRSRWYQESITATKKRIDVLGLRIHGDAGRLQCLMSRMEPTGGPEEEGAHLSRRLPTYTSRESRSGVVRLDLLYTWISPADDQERIDFS</sequence>
<dbReference type="EMBL" id="CADCXV010001031">
    <property type="protein sequence ID" value="CAB0040531.1"/>
    <property type="molecule type" value="Genomic_DNA"/>
</dbReference>
<name>A0A6H5ISY9_9HYME</name>
<dbReference type="AlphaFoldDB" id="A0A6H5ISY9"/>
<evidence type="ECO:0000313" key="1">
    <source>
        <dbReference type="EMBL" id="CAB0040531.1"/>
    </source>
</evidence>
<dbReference type="Proteomes" id="UP000479190">
    <property type="component" value="Unassembled WGS sequence"/>
</dbReference>
<reference evidence="1 2" key="1">
    <citation type="submission" date="2020-02" db="EMBL/GenBank/DDBJ databases">
        <authorList>
            <person name="Ferguson B K."/>
        </authorList>
    </citation>
    <scope>NUCLEOTIDE SEQUENCE [LARGE SCALE GENOMIC DNA]</scope>
</reference>
<organism evidence="1 2">
    <name type="scientific">Trichogramma brassicae</name>
    <dbReference type="NCBI Taxonomy" id="86971"/>
    <lineage>
        <taxon>Eukaryota</taxon>
        <taxon>Metazoa</taxon>
        <taxon>Ecdysozoa</taxon>
        <taxon>Arthropoda</taxon>
        <taxon>Hexapoda</taxon>
        <taxon>Insecta</taxon>
        <taxon>Pterygota</taxon>
        <taxon>Neoptera</taxon>
        <taxon>Endopterygota</taxon>
        <taxon>Hymenoptera</taxon>
        <taxon>Apocrita</taxon>
        <taxon>Proctotrupomorpha</taxon>
        <taxon>Chalcidoidea</taxon>
        <taxon>Trichogrammatidae</taxon>
        <taxon>Trichogramma</taxon>
    </lineage>
</organism>